<keyword evidence="6" id="KW-0321">Glycogen metabolism</keyword>
<evidence type="ECO:0000256" key="5">
    <source>
        <dbReference type="ARBA" id="ARBA00013882"/>
    </source>
</evidence>
<protein>
    <recommendedName>
        <fullName evidence="5">Maltokinase</fullName>
        <ecNumber evidence="4">2.7.1.175</ecNumber>
    </recommendedName>
    <alternativeName>
        <fullName evidence="13">Maltose-1-phosphate synthase</fullName>
    </alternativeName>
</protein>
<evidence type="ECO:0000256" key="8">
    <source>
        <dbReference type="ARBA" id="ARBA00022741"/>
    </source>
</evidence>
<keyword evidence="9" id="KW-0418">Kinase</keyword>
<comment type="catalytic activity">
    <reaction evidence="14">
        <text>D-maltose + ATP = alpha-maltose 1-phosphate + ADP + H(+)</text>
        <dbReference type="Rhea" id="RHEA:31915"/>
        <dbReference type="ChEBI" id="CHEBI:15378"/>
        <dbReference type="ChEBI" id="CHEBI:17306"/>
        <dbReference type="ChEBI" id="CHEBI:30616"/>
        <dbReference type="ChEBI" id="CHEBI:63576"/>
        <dbReference type="ChEBI" id="CHEBI:456216"/>
        <dbReference type="EC" id="2.7.1.175"/>
    </reaction>
</comment>
<keyword evidence="10" id="KW-0067">ATP-binding</keyword>
<dbReference type="GO" id="GO:0005524">
    <property type="term" value="F:ATP binding"/>
    <property type="evidence" value="ECO:0007669"/>
    <property type="project" value="UniProtKB-KW"/>
</dbReference>
<dbReference type="EMBL" id="JAAZSQ010000022">
    <property type="protein sequence ID" value="NKX56292.1"/>
    <property type="molecule type" value="Genomic_DNA"/>
</dbReference>
<evidence type="ECO:0000256" key="4">
    <source>
        <dbReference type="ARBA" id="ARBA00011962"/>
    </source>
</evidence>
<evidence type="ECO:0000313" key="19">
    <source>
        <dbReference type="Proteomes" id="UP000544090"/>
    </source>
</evidence>
<dbReference type="SUPFAM" id="SSF56112">
    <property type="entry name" value="Protein kinase-like (PK-like)"/>
    <property type="match status" value="1"/>
</dbReference>
<feature type="domain" description="Aminoglycoside phosphotransferase" evidence="16">
    <location>
        <begin position="158"/>
        <end position="370"/>
    </location>
</feature>
<dbReference type="RefSeq" id="WP_168488449.1">
    <property type="nucleotide sequence ID" value="NZ_JAAZSQ010000022.1"/>
</dbReference>
<evidence type="ECO:0000256" key="6">
    <source>
        <dbReference type="ARBA" id="ARBA00022600"/>
    </source>
</evidence>
<feature type="region of interest" description="Disordered" evidence="15">
    <location>
        <begin position="483"/>
        <end position="525"/>
    </location>
</feature>
<evidence type="ECO:0000256" key="13">
    <source>
        <dbReference type="ARBA" id="ARBA00031251"/>
    </source>
</evidence>
<comment type="similarity">
    <text evidence="2">Belongs to the aminoglycoside phosphotransferase family.</text>
</comment>
<evidence type="ECO:0000256" key="3">
    <source>
        <dbReference type="ARBA" id="ARBA00011245"/>
    </source>
</evidence>
<dbReference type="InterPro" id="IPR002575">
    <property type="entry name" value="Aminoglycoside_PTrfase"/>
</dbReference>
<keyword evidence="7 18" id="KW-0808">Transferase</keyword>
<evidence type="ECO:0000256" key="12">
    <source>
        <dbReference type="ARBA" id="ARBA00023277"/>
    </source>
</evidence>
<dbReference type="UniPathway" id="UPA00164"/>
<gene>
    <name evidence="18" type="ORF">HGG74_17525</name>
</gene>
<dbReference type="EC" id="2.7.1.175" evidence="4"/>
<keyword evidence="8" id="KW-0547">Nucleotide-binding</keyword>
<keyword evidence="12" id="KW-0119">Carbohydrate metabolism</keyword>
<dbReference type="Gene3D" id="3.90.1200.10">
    <property type="match status" value="1"/>
</dbReference>
<dbReference type="Pfam" id="PF18085">
    <property type="entry name" value="Mak_N_cap"/>
    <property type="match status" value="1"/>
</dbReference>
<reference evidence="18 19" key="1">
    <citation type="submission" date="2020-04" db="EMBL/GenBank/DDBJ databases">
        <title>Arthrobacter sp. nov.</title>
        <authorList>
            <person name="Liu S."/>
        </authorList>
    </citation>
    <scope>NUCLEOTIDE SEQUENCE [LARGE SCALE GENOMIC DNA]</scope>
    <source>
        <strain evidence="18 19">E918</strain>
    </source>
</reference>
<keyword evidence="11" id="KW-0320">Glycogen biosynthesis</keyword>
<evidence type="ECO:0000259" key="17">
    <source>
        <dbReference type="Pfam" id="PF18085"/>
    </source>
</evidence>
<evidence type="ECO:0000256" key="2">
    <source>
        <dbReference type="ARBA" id="ARBA00006219"/>
    </source>
</evidence>
<dbReference type="GO" id="GO:0005978">
    <property type="term" value="P:glycogen biosynthetic process"/>
    <property type="evidence" value="ECO:0007669"/>
    <property type="project" value="UniProtKB-UniPathway"/>
</dbReference>
<evidence type="ECO:0000259" key="16">
    <source>
        <dbReference type="Pfam" id="PF01636"/>
    </source>
</evidence>
<dbReference type="Pfam" id="PF01636">
    <property type="entry name" value="APH"/>
    <property type="match status" value="1"/>
</dbReference>
<evidence type="ECO:0000256" key="7">
    <source>
        <dbReference type="ARBA" id="ARBA00022679"/>
    </source>
</evidence>
<evidence type="ECO:0000313" key="18">
    <source>
        <dbReference type="EMBL" id="NKX56292.1"/>
    </source>
</evidence>
<evidence type="ECO:0000256" key="14">
    <source>
        <dbReference type="ARBA" id="ARBA00049067"/>
    </source>
</evidence>
<feature type="domain" description="Maltokinase N-terminal cap" evidence="17">
    <location>
        <begin position="19"/>
        <end position="115"/>
    </location>
</feature>
<dbReference type="Proteomes" id="UP000544090">
    <property type="component" value="Unassembled WGS sequence"/>
</dbReference>
<keyword evidence="19" id="KW-1185">Reference proteome</keyword>
<sequence length="525" mass="56267">MSAPTHPLPRRLPDLLLDWLPRQRWYPAKGHEVVLRRLGGIRLPDPAGEAVLAVHIVAVHTGTHTYVVNVPVSIRDTALEGGEQGLIGRLGSGNGAGGGAAAGNGRRWVYDGAHDPAFVAAWLEMMRRGSATGNGLARGHAGSGFERWPRFDGTLKTKVLAGEQSNTSVVVETGRQPLIVKFFRVLEAGPNPDVEIGAMLSGLDSADVPATYGWVTGGWLTPGQEDDGDRLWDSGHLSVLREFIPDSEDAWRTASAAAVANTGFTGEARELGVVTARIHGQLRQAGGSHPASQEELAALVADLSERIRWGWAQAGAAVGPLDDAVEDLLRRLAELPQGAERPELQRIHADYHLGQVLHSPSRGWVVLDFEGEPLRSLDSRGTDDVALRDVVGMLRSFDYAAGVAMIAAREQGKDDAETAAKWAAAAKAAFLDGYEAESGSRVDTSAPLFLGLWLDKALYEVVYEQRNRPHWVDVPVQAVRAELERISQPTTDEEPAVKSRTEGKTPSAAAAKPAGKPAAKTSETK</sequence>
<accession>A0A7X6HFP1</accession>
<dbReference type="AlphaFoldDB" id="A0A7X6HFP1"/>
<evidence type="ECO:0000256" key="11">
    <source>
        <dbReference type="ARBA" id="ARBA00023056"/>
    </source>
</evidence>
<evidence type="ECO:0000256" key="9">
    <source>
        <dbReference type="ARBA" id="ARBA00022777"/>
    </source>
</evidence>
<feature type="compositionally biased region" description="Low complexity" evidence="15">
    <location>
        <begin position="504"/>
        <end position="525"/>
    </location>
</feature>
<organism evidence="18 19">
    <name type="scientific">Arthrobacter mobilis</name>
    <dbReference type="NCBI Taxonomy" id="2724944"/>
    <lineage>
        <taxon>Bacteria</taxon>
        <taxon>Bacillati</taxon>
        <taxon>Actinomycetota</taxon>
        <taxon>Actinomycetes</taxon>
        <taxon>Micrococcales</taxon>
        <taxon>Micrococcaceae</taxon>
        <taxon>Arthrobacter</taxon>
    </lineage>
</organism>
<evidence type="ECO:0000256" key="1">
    <source>
        <dbReference type="ARBA" id="ARBA00004964"/>
    </source>
</evidence>
<dbReference type="GO" id="GO:0016301">
    <property type="term" value="F:kinase activity"/>
    <property type="evidence" value="ECO:0007669"/>
    <property type="project" value="UniProtKB-KW"/>
</dbReference>
<comment type="pathway">
    <text evidence="1">Glycan biosynthesis; glycogen biosynthesis.</text>
</comment>
<feature type="non-terminal residue" evidence="18">
    <location>
        <position position="525"/>
    </location>
</feature>
<name>A0A7X6HFP1_9MICC</name>
<evidence type="ECO:0000256" key="10">
    <source>
        <dbReference type="ARBA" id="ARBA00022840"/>
    </source>
</evidence>
<comment type="subunit">
    <text evidence="3">Monomer.</text>
</comment>
<proteinExistence type="inferred from homology"/>
<dbReference type="InterPro" id="IPR011009">
    <property type="entry name" value="Kinase-like_dom_sf"/>
</dbReference>
<comment type="caution">
    <text evidence="18">The sequence shown here is derived from an EMBL/GenBank/DDBJ whole genome shotgun (WGS) entry which is preliminary data.</text>
</comment>
<dbReference type="InterPro" id="IPR040999">
    <property type="entry name" value="Mak_N_cap"/>
</dbReference>
<evidence type="ECO:0000256" key="15">
    <source>
        <dbReference type="SAM" id="MobiDB-lite"/>
    </source>
</evidence>